<name>A0A502M787_9MOLU</name>
<organism evidence="6 7">
    <name type="scientific">Mycoplasma struthionis</name>
    <dbReference type="NCBI Taxonomy" id="538220"/>
    <lineage>
        <taxon>Bacteria</taxon>
        <taxon>Bacillati</taxon>
        <taxon>Mycoplasmatota</taxon>
        <taxon>Mollicutes</taxon>
        <taxon>Mycoplasmataceae</taxon>
        <taxon>Mycoplasma</taxon>
    </lineage>
</organism>
<keyword evidence="3" id="KW-0235">DNA replication</keyword>
<dbReference type="GO" id="GO:0006261">
    <property type="term" value="P:DNA-templated DNA replication"/>
    <property type="evidence" value="ECO:0007669"/>
    <property type="project" value="TreeGrafter"/>
</dbReference>
<dbReference type="Pfam" id="PF06144">
    <property type="entry name" value="DNA_pol3_delta"/>
    <property type="match status" value="1"/>
</dbReference>
<dbReference type="InterPro" id="IPR027417">
    <property type="entry name" value="P-loop_NTPase"/>
</dbReference>
<proteinExistence type="predicted"/>
<protein>
    <recommendedName>
        <fullName evidence="5">DNA polymerase III delta N-terminal domain-containing protein</fullName>
    </recommendedName>
</protein>
<evidence type="ECO:0000256" key="1">
    <source>
        <dbReference type="ARBA" id="ARBA00022679"/>
    </source>
</evidence>
<gene>
    <name evidence="6" type="ORF">FJM01_02520</name>
</gene>
<dbReference type="InterPro" id="IPR010372">
    <property type="entry name" value="DNA_pol3_delta_N"/>
</dbReference>
<keyword evidence="2" id="KW-0548">Nucleotidyltransferase</keyword>
<accession>A0A502M787</accession>
<dbReference type="InterPro" id="IPR005790">
    <property type="entry name" value="DNA_polIII_delta"/>
</dbReference>
<dbReference type="Gene3D" id="1.10.8.60">
    <property type="match status" value="1"/>
</dbReference>
<dbReference type="PANTHER" id="PTHR34388">
    <property type="entry name" value="DNA POLYMERASE III SUBUNIT DELTA"/>
    <property type="match status" value="1"/>
</dbReference>
<keyword evidence="4" id="KW-0239">DNA-directed DNA polymerase</keyword>
<dbReference type="GO" id="GO:0009360">
    <property type="term" value="C:DNA polymerase III complex"/>
    <property type="evidence" value="ECO:0007669"/>
    <property type="project" value="InterPro"/>
</dbReference>
<evidence type="ECO:0000259" key="5">
    <source>
        <dbReference type="Pfam" id="PF06144"/>
    </source>
</evidence>
<evidence type="ECO:0000313" key="7">
    <source>
        <dbReference type="Proteomes" id="UP000317904"/>
    </source>
</evidence>
<dbReference type="EMBL" id="VFSY01000026">
    <property type="protein sequence ID" value="TPI01498.1"/>
    <property type="molecule type" value="Genomic_DNA"/>
</dbReference>
<keyword evidence="1" id="KW-0808">Transferase</keyword>
<dbReference type="GO" id="GO:0003887">
    <property type="term" value="F:DNA-directed DNA polymerase activity"/>
    <property type="evidence" value="ECO:0007669"/>
    <property type="project" value="UniProtKB-KW"/>
</dbReference>
<evidence type="ECO:0000256" key="2">
    <source>
        <dbReference type="ARBA" id="ARBA00022695"/>
    </source>
</evidence>
<dbReference type="AlphaFoldDB" id="A0A502M787"/>
<feature type="domain" description="DNA polymerase III delta N-terminal" evidence="5">
    <location>
        <begin position="4"/>
        <end position="125"/>
    </location>
</feature>
<reference evidence="6 7" key="1">
    <citation type="submission" date="2019-06" db="EMBL/GenBank/DDBJ databases">
        <title>A comparative genomics study of ostrich specific Mycoplasmas.</title>
        <authorList>
            <person name="Botes A."/>
            <person name="Nel T."/>
        </authorList>
    </citation>
    <scope>NUCLEOTIDE SEQUENCE [LARGE SCALE GENOMIC DNA]</scope>
    <source>
        <strain evidence="6 7">Ms01</strain>
    </source>
</reference>
<dbReference type="GO" id="GO:0003677">
    <property type="term" value="F:DNA binding"/>
    <property type="evidence" value="ECO:0007669"/>
    <property type="project" value="InterPro"/>
</dbReference>
<dbReference type="PANTHER" id="PTHR34388:SF1">
    <property type="entry name" value="DNA POLYMERASE III SUBUNIT DELTA"/>
    <property type="match status" value="1"/>
</dbReference>
<dbReference type="SUPFAM" id="SSF52540">
    <property type="entry name" value="P-loop containing nucleoside triphosphate hydrolases"/>
    <property type="match status" value="1"/>
</dbReference>
<comment type="caution">
    <text evidence="6">The sequence shown here is derived from an EMBL/GenBank/DDBJ whole genome shotgun (WGS) entry which is preliminary data.</text>
</comment>
<evidence type="ECO:0000256" key="4">
    <source>
        <dbReference type="ARBA" id="ARBA00022932"/>
    </source>
</evidence>
<sequence length="276" mass="32401">MKIIKGEELYLIESEVNKIVELAKKNDANLEIITFNETVDLEELSNQLFSNDFFNNNKIFVLKNLLLFKKLTKDVDKQDAIELIDLLKKAKEMHEILIVLELQKNEESSLNQYYKELLKDSEIINFDKLKEKEIYSFLLNYISKKGAEINKETLFDLIANMPSDLTILTKEIDKMLLLNNVIDKKAIENNNFFRSNNVEFALQDALLKKQSKAILIKKIKEQVDLGNPIIKIFSQINNIFIQAKKIAILKNYYSNEDISKKIKYAYLSFIFIYWFC</sequence>
<evidence type="ECO:0000313" key="6">
    <source>
        <dbReference type="EMBL" id="TPI01498.1"/>
    </source>
</evidence>
<dbReference type="Gene3D" id="3.40.50.300">
    <property type="entry name" value="P-loop containing nucleotide triphosphate hydrolases"/>
    <property type="match status" value="1"/>
</dbReference>
<evidence type="ECO:0000256" key="3">
    <source>
        <dbReference type="ARBA" id="ARBA00022705"/>
    </source>
</evidence>
<dbReference type="RefSeq" id="WP_140701231.1">
    <property type="nucleotide sequence ID" value="NZ_VFSY01000026.1"/>
</dbReference>
<dbReference type="Proteomes" id="UP000317904">
    <property type="component" value="Unassembled WGS sequence"/>
</dbReference>
<dbReference type="NCBIfam" id="TIGR01128">
    <property type="entry name" value="holA"/>
    <property type="match status" value="1"/>
</dbReference>